<accession>A0A6G5QL04</accession>
<dbReference type="PANTHER" id="PTHR47163">
    <property type="entry name" value="DDE_TNP_IS1595 DOMAIN-CONTAINING PROTEIN"/>
    <property type="match status" value="1"/>
</dbReference>
<dbReference type="KEGG" id="crx:CRECT_0592"/>
<name>A0A6G5QL04_CAMRE</name>
<dbReference type="Proteomes" id="UP000502377">
    <property type="component" value="Chromosome"/>
</dbReference>
<dbReference type="InterPro" id="IPR024445">
    <property type="entry name" value="Tnp_ISXO2-like"/>
</dbReference>
<dbReference type="KEGG" id="crx:CRECT_1738"/>
<reference evidence="2 4" key="1">
    <citation type="submission" date="2016-07" db="EMBL/GenBank/DDBJ databases">
        <title>Comparative genomics of the Campylobacter concisus group.</title>
        <authorList>
            <person name="Miller W.G."/>
            <person name="Yee E."/>
            <person name="Chapman M.H."/>
            <person name="Huynh S."/>
            <person name="Bono J.L."/>
            <person name="On S.L.W."/>
            <person name="StLeger J."/>
            <person name="Foster G."/>
            <person name="Parker C.T."/>
        </authorList>
    </citation>
    <scope>NUCLEOTIDE SEQUENCE [LARGE SCALE GENOMIC DNA]</scope>
    <source>
        <strain evidence="2 4">ATCC 33238</strain>
    </source>
</reference>
<evidence type="ECO:0000313" key="2">
    <source>
        <dbReference type="EMBL" id="QCD46282.1"/>
    </source>
</evidence>
<proteinExistence type="predicted"/>
<evidence type="ECO:0000313" key="4">
    <source>
        <dbReference type="Proteomes" id="UP000502377"/>
    </source>
</evidence>
<evidence type="ECO:0000259" key="1">
    <source>
        <dbReference type="SMART" id="SM01126"/>
    </source>
</evidence>
<sequence length="233" mass="27104">MILSMKNKYIVRFRISEKKFREILKYFTEDIEATKIANLTGISRISINKILKNIRILMASECEKISKFSGEIEIDESYFGSKRVRGKRGRGAANKTPVFGMLKRDGKVYTQIVKNCSASELIPILSQYSELDSSTIYSDCWKAYDGLVDYGAKAHYRVKHSKNEFANGKNHINGIENFWGYAKHRLSKFKGIKKENFLLHLKECEFRYNNSKDTKTFYHILLKMIRENPLNLS</sequence>
<dbReference type="AlphaFoldDB" id="A0A6G5QL04"/>
<dbReference type="EMBL" id="CP012543">
    <property type="protein sequence ID" value="QCD46282.1"/>
    <property type="molecule type" value="Genomic_DNA"/>
</dbReference>
<dbReference type="InterPro" id="IPR053164">
    <property type="entry name" value="IS1016-like_transposase"/>
</dbReference>
<feature type="domain" description="ISXO2-like transposase" evidence="1">
    <location>
        <begin position="67"/>
        <end position="209"/>
    </location>
</feature>
<protein>
    <submittedName>
        <fullName evidence="2">IS1595 family transposase</fullName>
    </submittedName>
</protein>
<dbReference type="RefSeq" id="WP_039888879.1">
    <property type="nucleotide sequence ID" value="NZ_CP012543.1"/>
</dbReference>
<evidence type="ECO:0000313" key="3">
    <source>
        <dbReference type="EMBL" id="QCD47367.1"/>
    </source>
</evidence>
<dbReference type="SMART" id="SM01126">
    <property type="entry name" value="DDE_Tnp_IS1595"/>
    <property type="match status" value="1"/>
</dbReference>
<dbReference type="Pfam" id="PF12762">
    <property type="entry name" value="DDE_Tnp_IS1595"/>
    <property type="match status" value="1"/>
</dbReference>
<dbReference type="PANTHER" id="PTHR47163:SF2">
    <property type="entry name" value="SI:DKEY-17M8.2"/>
    <property type="match status" value="1"/>
</dbReference>
<gene>
    <name evidence="2" type="ORF">CRECT_0592</name>
    <name evidence="3" type="ORF">CRECT_1738</name>
</gene>
<organism evidence="2 4">
    <name type="scientific">Campylobacter rectus</name>
    <name type="common">Wolinella recta</name>
    <dbReference type="NCBI Taxonomy" id="203"/>
    <lineage>
        <taxon>Bacteria</taxon>
        <taxon>Pseudomonadati</taxon>
        <taxon>Campylobacterota</taxon>
        <taxon>Epsilonproteobacteria</taxon>
        <taxon>Campylobacterales</taxon>
        <taxon>Campylobacteraceae</taxon>
        <taxon>Campylobacter</taxon>
    </lineage>
</organism>
<dbReference type="NCBIfam" id="NF033547">
    <property type="entry name" value="transpos_IS1595"/>
    <property type="match status" value="1"/>
</dbReference>
<dbReference type="EMBL" id="CP012543">
    <property type="protein sequence ID" value="QCD47367.1"/>
    <property type="molecule type" value="Genomic_DNA"/>
</dbReference>